<dbReference type="InterPro" id="IPR000408">
    <property type="entry name" value="Reg_chr_condens"/>
</dbReference>
<dbReference type="InParanoid" id="A0A6P7IZJ3"/>
<evidence type="ECO:0000256" key="1">
    <source>
        <dbReference type="ARBA" id="ARBA00022737"/>
    </source>
</evidence>
<accession>A0A6P7IZJ3</accession>
<dbReference type="Gene3D" id="2.130.10.30">
    <property type="entry name" value="Regulator of chromosome condensation 1/beta-lactamase-inhibitor protein II"/>
    <property type="match status" value="1"/>
</dbReference>
<dbReference type="PANTHER" id="PTHR22870:SF408">
    <property type="entry name" value="OS09G0560450 PROTEIN"/>
    <property type="match status" value="1"/>
</dbReference>
<sequence length="438" mass="48577">MLYYSHWLPVQDSQLCGIFYVHVVISSPRTSFPEGLSSSGQLGLGEDHMQISTPCRLNCSQLSEVTQIQAGDSYSAAITAGGELLLWGQIPSVSRVSNHTGLKSMWTPQPVPLAGRKVSNVACGTWHMMALTTKSKEKNRQRAQPDTETHFRDLVSNPLPTEHTEKENTAQDFRQVQHKLLEKPEESEKQQKDKESPKEEERHGQNKKEGNGEFHNVAVALLRSASGMDTTRNVYSSINFDPGVERDGFKTTESWERRNKPCRSKKSSSHVVFTTLHLLPRSEGEQRRPAASTLPQVLTGQQVQCRVLAQAQEERSPYLTELVQTSGSNSHILQSPRLRPKPRPPGRSTGPGAQRVTSSHRSRIRPHHGPESQVYNTSLQKLSPGPYVQVSTTSSHQGAEVFLSSAVSSSGSEPCLHCPTHRKDTSFSTSWKSASESK</sequence>
<evidence type="ECO:0000313" key="5">
    <source>
        <dbReference type="RefSeq" id="XP_028269736.1"/>
    </source>
</evidence>
<keyword evidence="4" id="KW-1185">Reference proteome</keyword>
<feature type="compositionally biased region" description="Polar residues" evidence="3">
    <location>
        <begin position="426"/>
        <end position="438"/>
    </location>
</feature>
<evidence type="ECO:0000256" key="2">
    <source>
        <dbReference type="PROSITE-ProRule" id="PRU00235"/>
    </source>
</evidence>
<organism evidence="4 5">
    <name type="scientific">Parambassis ranga</name>
    <name type="common">Indian glassy fish</name>
    <dbReference type="NCBI Taxonomy" id="210632"/>
    <lineage>
        <taxon>Eukaryota</taxon>
        <taxon>Metazoa</taxon>
        <taxon>Chordata</taxon>
        <taxon>Craniata</taxon>
        <taxon>Vertebrata</taxon>
        <taxon>Euteleostomi</taxon>
        <taxon>Actinopterygii</taxon>
        <taxon>Neopterygii</taxon>
        <taxon>Teleostei</taxon>
        <taxon>Neoteleostei</taxon>
        <taxon>Acanthomorphata</taxon>
        <taxon>Ovalentaria</taxon>
        <taxon>Ambassidae</taxon>
        <taxon>Parambassis</taxon>
    </lineage>
</organism>
<feature type="compositionally biased region" description="Basic residues" evidence="3">
    <location>
        <begin position="358"/>
        <end position="367"/>
    </location>
</feature>
<dbReference type="Proteomes" id="UP000515145">
    <property type="component" value="Chromosome 9"/>
</dbReference>
<evidence type="ECO:0000256" key="3">
    <source>
        <dbReference type="SAM" id="MobiDB-lite"/>
    </source>
</evidence>
<feature type="region of interest" description="Disordered" evidence="3">
    <location>
        <begin position="323"/>
        <end position="373"/>
    </location>
</feature>
<dbReference type="SUPFAM" id="SSF50985">
    <property type="entry name" value="RCC1/BLIP-II"/>
    <property type="match status" value="1"/>
</dbReference>
<dbReference type="OrthoDB" id="5981550at2759"/>
<reference evidence="5" key="1">
    <citation type="submission" date="2025-08" db="UniProtKB">
        <authorList>
            <consortium name="RefSeq"/>
        </authorList>
    </citation>
    <scope>IDENTIFICATION</scope>
</reference>
<feature type="repeat" description="RCC1" evidence="2">
    <location>
        <begin position="82"/>
        <end position="134"/>
    </location>
</feature>
<proteinExistence type="predicted"/>
<dbReference type="PANTHER" id="PTHR22870">
    <property type="entry name" value="REGULATOR OF CHROMOSOME CONDENSATION"/>
    <property type="match status" value="1"/>
</dbReference>
<protein>
    <submittedName>
        <fullName evidence="5">Uncharacterized protein LOC114441149</fullName>
    </submittedName>
</protein>
<feature type="region of interest" description="Disordered" evidence="3">
    <location>
        <begin position="132"/>
        <end position="214"/>
    </location>
</feature>
<feature type="region of interest" description="Disordered" evidence="3">
    <location>
        <begin position="409"/>
        <end position="438"/>
    </location>
</feature>
<feature type="compositionally biased region" description="Polar residues" evidence="3">
    <location>
        <begin position="323"/>
        <end position="333"/>
    </location>
</feature>
<dbReference type="Pfam" id="PF00415">
    <property type="entry name" value="RCC1"/>
    <property type="match status" value="1"/>
</dbReference>
<dbReference type="PROSITE" id="PS50012">
    <property type="entry name" value="RCC1_3"/>
    <property type="match status" value="2"/>
</dbReference>
<dbReference type="InterPro" id="IPR051210">
    <property type="entry name" value="Ub_ligase/GEF_domain"/>
</dbReference>
<feature type="repeat" description="RCC1" evidence="2">
    <location>
        <begin position="29"/>
        <end position="81"/>
    </location>
</feature>
<feature type="compositionally biased region" description="Basic and acidic residues" evidence="3">
    <location>
        <begin position="179"/>
        <end position="212"/>
    </location>
</feature>
<dbReference type="RefSeq" id="XP_028269736.1">
    <property type="nucleotide sequence ID" value="XM_028413935.1"/>
</dbReference>
<dbReference type="GeneID" id="114441149"/>
<gene>
    <name evidence="5" type="primary">LOC114441149</name>
</gene>
<dbReference type="AlphaFoldDB" id="A0A6P7IZJ3"/>
<name>A0A6P7IZJ3_9TELE</name>
<dbReference type="InterPro" id="IPR009091">
    <property type="entry name" value="RCC1/BLIP-II"/>
</dbReference>
<keyword evidence="1" id="KW-0677">Repeat</keyword>
<evidence type="ECO:0000313" key="4">
    <source>
        <dbReference type="Proteomes" id="UP000515145"/>
    </source>
</evidence>
<feature type="compositionally biased region" description="Basic and acidic residues" evidence="3">
    <location>
        <begin position="134"/>
        <end position="153"/>
    </location>
</feature>